<reference evidence="2" key="1">
    <citation type="submission" date="2023-01" db="EMBL/GenBank/DDBJ databases">
        <title>Genome sequencing of Photorhabdus bodei 09-20.</title>
        <authorList>
            <person name="Kalindamar S."/>
            <person name="Kumru S."/>
        </authorList>
    </citation>
    <scope>NUCLEOTIDE SEQUENCE</scope>
    <source>
        <strain evidence="2">09-20</strain>
    </source>
</reference>
<dbReference type="Proteomes" id="UP001212996">
    <property type="component" value="Unassembled WGS sequence"/>
</dbReference>
<dbReference type="GO" id="GO:0003677">
    <property type="term" value="F:DNA binding"/>
    <property type="evidence" value="ECO:0007669"/>
    <property type="project" value="InterPro"/>
</dbReference>
<feature type="domain" description="HTH cro/C1-type" evidence="1">
    <location>
        <begin position="1"/>
        <end position="46"/>
    </location>
</feature>
<dbReference type="EMBL" id="JAQMFO010000011">
    <property type="protein sequence ID" value="MDB6372181.1"/>
    <property type="molecule type" value="Genomic_DNA"/>
</dbReference>
<proteinExistence type="predicted"/>
<organism evidence="2 3">
    <name type="scientific">Photorhabdus bodei</name>
    <dbReference type="NCBI Taxonomy" id="2029681"/>
    <lineage>
        <taxon>Bacteria</taxon>
        <taxon>Pseudomonadati</taxon>
        <taxon>Pseudomonadota</taxon>
        <taxon>Gammaproteobacteria</taxon>
        <taxon>Enterobacterales</taxon>
        <taxon>Morganellaceae</taxon>
        <taxon>Photorhabdus</taxon>
    </lineage>
</organism>
<comment type="caution">
    <text evidence="2">The sequence shown here is derived from an EMBL/GenBank/DDBJ whole genome shotgun (WGS) entry which is preliminary data.</text>
</comment>
<evidence type="ECO:0000259" key="1">
    <source>
        <dbReference type="PROSITE" id="PS50943"/>
    </source>
</evidence>
<dbReference type="SUPFAM" id="SSF47413">
    <property type="entry name" value="lambda repressor-like DNA-binding domains"/>
    <property type="match status" value="1"/>
</dbReference>
<name>A0AAW6BHC9_9GAMM</name>
<dbReference type="InterPro" id="IPR001387">
    <property type="entry name" value="Cro/C1-type_HTH"/>
</dbReference>
<evidence type="ECO:0000313" key="3">
    <source>
        <dbReference type="Proteomes" id="UP001212996"/>
    </source>
</evidence>
<accession>A0AAW6BHC9</accession>
<sequence length="46" mass="5062">MKKVAERMGVTPPTVTKMENNVTKASIETLVRYAQACGIQNPQITL</sequence>
<dbReference type="Gene3D" id="1.10.260.40">
    <property type="entry name" value="lambda repressor-like DNA-binding domains"/>
    <property type="match status" value="1"/>
</dbReference>
<protein>
    <submittedName>
        <fullName evidence="2">Helix-turn-helix transcriptional regulator</fullName>
    </submittedName>
</protein>
<gene>
    <name evidence="2" type="ORF">PH362_09530</name>
</gene>
<dbReference type="Pfam" id="PF01381">
    <property type="entry name" value="HTH_3"/>
    <property type="match status" value="1"/>
</dbReference>
<dbReference type="AlphaFoldDB" id="A0AAW6BHC9"/>
<evidence type="ECO:0000313" key="2">
    <source>
        <dbReference type="EMBL" id="MDB6372181.1"/>
    </source>
</evidence>
<dbReference type="PROSITE" id="PS50943">
    <property type="entry name" value="HTH_CROC1"/>
    <property type="match status" value="1"/>
</dbReference>
<dbReference type="InterPro" id="IPR010982">
    <property type="entry name" value="Lambda_DNA-bd_dom_sf"/>
</dbReference>
<dbReference type="CDD" id="cd00093">
    <property type="entry name" value="HTH_XRE"/>
    <property type="match status" value="1"/>
</dbReference>